<protein>
    <recommendedName>
        <fullName evidence="3">DNA primase</fullName>
    </recommendedName>
</protein>
<dbReference type="RefSeq" id="WP_143694270.1">
    <property type="nucleotide sequence ID" value="NZ_AP019800.1"/>
</dbReference>
<keyword evidence="1" id="KW-0614">Plasmid</keyword>
<sequence>MSYVDYAKSVTDLARGKWPSILKEIVDPCYHRDILEPNGVCPNCGKPDLYMVPKKEADHALKCRKCDTSLFNGVRVADAFSQLKGRKLLKKIEELASKYDVSVEQQAVPVERDFARKEFDYISDNAIEIFDDRSALGLRYLSDRGIDVNNRNVINAMHETTYFVPRVSFYDKTDGVITKGEFPVLAFKVFNENGQHINWWKIYLDPVQGKAKVPQAKRGCPTLTKGQMAEEGYCIPFGRYDETVGVAEGPETALALIELGRNVFSTLTANGINRFEPPKCCKRFELYGDYDRSGTGQKVVVTKHADLSIKRPKVDVDIYLPPERLYVDGEKSLDFLDLLDGHKRGQFTVHEFEQCGFEI</sequence>
<organism evidence="1 2">
    <name type="scientific">Vibrio rotiferianus</name>
    <dbReference type="NCBI Taxonomy" id="190895"/>
    <lineage>
        <taxon>Bacteria</taxon>
        <taxon>Pseudomonadati</taxon>
        <taxon>Pseudomonadota</taxon>
        <taxon>Gammaproteobacteria</taxon>
        <taxon>Vibrionales</taxon>
        <taxon>Vibrionaceae</taxon>
        <taxon>Vibrio</taxon>
    </lineage>
</organism>
<dbReference type="EMBL" id="AP019800">
    <property type="protein sequence ID" value="BBL92287.1"/>
    <property type="molecule type" value="Genomic_DNA"/>
</dbReference>
<evidence type="ECO:0000313" key="2">
    <source>
        <dbReference type="Proteomes" id="UP000315115"/>
    </source>
</evidence>
<accession>A0A510IFF7</accession>
<reference evidence="2" key="1">
    <citation type="submission" date="2019-07" db="EMBL/GenBank/DDBJ databases">
        <title>Complete Genome Sequences of Vibrion rotiferianus strain AM7.</title>
        <authorList>
            <person name="Miyazaki K."/>
            <person name="Wiseschart A."/>
            <person name="Pootanakit K."/>
            <person name="Ishimori K."/>
            <person name="Kitahara K."/>
        </authorList>
    </citation>
    <scope>NUCLEOTIDE SEQUENCE [LARGE SCALE GENOMIC DNA]</scope>
    <source>
        <strain evidence="2">AM7</strain>
        <plasmid evidence="2">pam7 dna</plasmid>
    </source>
</reference>
<dbReference type="Proteomes" id="UP000315115">
    <property type="component" value="Plasmid pAM7"/>
</dbReference>
<name>A0A510IFF7_9VIBR</name>
<evidence type="ECO:0000313" key="1">
    <source>
        <dbReference type="EMBL" id="BBL92287.1"/>
    </source>
</evidence>
<dbReference type="AlphaFoldDB" id="A0A510IFF7"/>
<evidence type="ECO:0008006" key="3">
    <source>
        <dbReference type="Google" id="ProtNLM"/>
    </source>
</evidence>
<proteinExistence type="predicted"/>
<geneLocation type="plasmid" evidence="2">
    <name>pam7 dna</name>
</geneLocation>
<gene>
    <name evidence="1" type="ORF">VroAM7_49400</name>
</gene>